<accession>A0A248LJL1</accession>
<sequence>MESTGYHGLTVRHLGRSWATEMKKELHGSFSGYLSETGQ</sequence>
<proteinExistence type="predicted"/>
<evidence type="ECO:0000313" key="2">
    <source>
        <dbReference type="Proteomes" id="UP000197424"/>
    </source>
</evidence>
<organism evidence="1 2">
    <name type="scientific">Laribacter hongkongensis</name>
    <dbReference type="NCBI Taxonomy" id="168471"/>
    <lineage>
        <taxon>Bacteria</taxon>
        <taxon>Pseudomonadati</taxon>
        <taxon>Pseudomonadota</taxon>
        <taxon>Betaproteobacteria</taxon>
        <taxon>Neisseriales</taxon>
        <taxon>Aquaspirillaceae</taxon>
        <taxon>Laribacter</taxon>
    </lineage>
</organism>
<gene>
    <name evidence="1" type="ORF">LHGZ1_1894</name>
</gene>
<name>A0A248LJL1_9NEIS</name>
<protein>
    <submittedName>
        <fullName evidence="1">Uncharacterized protein</fullName>
    </submittedName>
</protein>
<dbReference type="AlphaFoldDB" id="A0A248LJL1"/>
<dbReference type="EMBL" id="CP022115">
    <property type="protein sequence ID" value="ASJ24725.1"/>
    <property type="molecule type" value="Genomic_DNA"/>
</dbReference>
<evidence type="ECO:0000313" key="1">
    <source>
        <dbReference type="EMBL" id="ASJ24725.1"/>
    </source>
</evidence>
<reference evidence="2" key="1">
    <citation type="submission" date="2017-06" db="EMBL/GenBank/DDBJ databases">
        <title>Whole genome sequence of Laribacter hongkongensis LHGZ1.</title>
        <authorList>
            <person name="Chen D."/>
            <person name="Wu H."/>
            <person name="Chen J."/>
        </authorList>
    </citation>
    <scope>NUCLEOTIDE SEQUENCE [LARGE SCALE GENOMIC DNA]</scope>
    <source>
        <strain evidence="2">LHGZ1</strain>
    </source>
</reference>
<dbReference type="Proteomes" id="UP000197424">
    <property type="component" value="Chromosome"/>
</dbReference>